<keyword evidence="7" id="KW-1185">Reference proteome</keyword>
<dbReference type="PANTHER" id="PTHR34139">
    <property type="entry name" value="UPF0331 PROTEIN MJ0127"/>
    <property type="match status" value="1"/>
</dbReference>
<dbReference type="RefSeq" id="WP_035078766.1">
    <property type="nucleotide sequence ID" value="NZ_JQGC01000002.1"/>
</dbReference>
<evidence type="ECO:0000256" key="4">
    <source>
        <dbReference type="ARBA" id="ARBA00022741"/>
    </source>
</evidence>
<dbReference type="GO" id="GO:0004540">
    <property type="term" value="F:RNA nuclease activity"/>
    <property type="evidence" value="ECO:0007669"/>
    <property type="project" value="InterPro"/>
</dbReference>
<evidence type="ECO:0000256" key="5">
    <source>
        <dbReference type="ARBA" id="ARBA00022801"/>
    </source>
</evidence>
<gene>
    <name evidence="6" type="ORF">JP75_02570</name>
</gene>
<organism evidence="6 7">
    <name type="scientific">Devosia riboflavina</name>
    <dbReference type="NCBI Taxonomy" id="46914"/>
    <lineage>
        <taxon>Bacteria</taxon>
        <taxon>Pseudomonadati</taxon>
        <taxon>Pseudomonadota</taxon>
        <taxon>Alphaproteobacteria</taxon>
        <taxon>Hyphomicrobiales</taxon>
        <taxon>Devosiaceae</taxon>
        <taxon>Devosia</taxon>
    </lineage>
</organism>
<sequence>MTRRTIYRLADIRDSIANIRRLLDGKTFEQMYADPDIRAAFERYLEIASEASRHIPDDLKSSHGQGVPWRNVADLGNVLRHTYHKSDARSLWDIYTTELDSLDHAVTAMMTAVSDPE</sequence>
<reference evidence="6 7" key="1">
    <citation type="submission" date="2014-08" db="EMBL/GenBank/DDBJ databases">
        <authorList>
            <person name="Hassan Y.I."/>
            <person name="Lepp D."/>
            <person name="Zhou T."/>
        </authorList>
    </citation>
    <scope>NUCLEOTIDE SEQUENCE [LARGE SCALE GENOMIC DNA]</scope>
    <source>
        <strain evidence="6 7">IFO13584</strain>
    </source>
</reference>
<evidence type="ECO:0000313" key="7">
    <source>
        <dbReference type="Proteomes" id="UP000028981"/>
    </source>
</evidence>
<proteinExistence type="predicted"/>
<keyword evidence="2" id="KW-1277">Toxin-antitoxin system</keyword>
<keyword evidence="4" id="KW-0547">Nucleotide-binding</keyword>
<evidence type="ECO:0000256" key="3">
    <source>
        <dbReference type="ARBA" id="ARBA00022722"/>
    </source>
</evidence>
<dbReference type="EMBL" id="JQGC01000002">
    <property type="protein sequence ID" value="KFL32454.1"/>
    <property type="molecule type" value="Genomic_DNA"/>
</dbReference>
<comment type="caution">
    <text evidence="6">The sequence shown here is derived from an EMBL/GenBank/DDBJ whole genome shotgun (WGS) entry which is preliminary data.</text>
</comment>
<dbReference type="InterPro" id="IPR008201">
    <property type="entry name" value="HepT-like"/>
</dbReference>
<dbReference type="GO" id="GO:0016787">
    <property type="term" value="F:hydrolase activity"/>
    <property type="evidence" value="ECO:0007669"/>
    <property type="project" value="UniProtKB-KW"/>
</dbReference>
<dbReference type="Proteomes" id="UP000028981">
    <property type="component" value="Unassembled WGS sequence"/>
</dbReference>
<keyword evidence="1" id="KW-0597">Phosphoprotein</keyword>
<dbReference type="PANTHER" id="PTHR34139:SF1">
    <property type="entry name" value="RNASE MJ1380-RELATED"/>
    <property type="match status" value="1"/>
</dbReference>
<dbReference type="GO" id="GO:0110001">
    <property type="term" value="C:toxin-antitoxin complex"/>
    <property type="evidence" value="ECO:0007669"/>
    <property type="project" value="InterPro"/>
</dbReference>
<dbReference type="Pfam" id="PF01934">
    <property type="entry name" value="HepT-like"/>
    <property type="match status" value="1"/>
</dbReference>
<evidence type="ECO:0008006" key="8">
    <source>
        <dbReference type="Google" id="ProtNLM"/>
    </source>
</evidence>
<evidence type="ECO:0000313" key="6">
    <source>
        <dbReference type="EMBL" id="KFL32454.1"/>
    </source>
</evidence>
<name>A0A087M6F1_9HYPH</name>
<protein>
    <recommendedName>
        <fullName evidence="8">DUF86 domain-containing protein</fullName>
    </recommendedName>
</protein>
<dbReference type="OrthoDB" id="4829434at2"/>
<keyword evidence="5" id="KW-0378">Hydrolase</keyword>
<dbReference type="AlphaFoldDB" id="A0A087M6F1"/>
<dbReference type="GO" id="GO:0000166">
    <property type="term" value="F:nucleotide binding"/>
    <property type="evidence" value="ECO:0007669"/>
    <property type="project" value="UniProtKB-KW"/>
</dbReference>
<evidence type="ECO:0000256" key="2">
    <source>
        <dbReference type="ARBA" id="ARBA00022649"/>
    </source>
</evidence>
<evidence type="ECO:0000256" key="1">
    <source>
        <dbReference type="ARBA" id="ARBA00022553"/>
    </source>
</evidence>
<accession>A0A087M6F1</accession>
<dbReference type="InterPro" id="IPR051813">
    <property type="entry name" value="HepT_RNase_toxin"/>
</dbReference>
<keyword evidence="3" id="KW-0540">Nuclease</keyword>